<feature type="domain" description="F-box" evidence="1">
    <location>
        <begin position="40"/>
        <end position="89"/>
    </location>
</feature>
<dbReference type="Gene3D" id="3.80.10.10">
    <property type="entry name" value="Ribonuclease Inhibitor"/>
    <property type="match status" value="2"/>
</dbReference>
<dbReference type="PROSITE" id="PS50181">
    <property type="entry name" value="FBOX"/>
    <property type="match status" value="1"/>
</dbReference>
<evidence type="ECO:0000259" key="1">
    <source>
        <dbReference type="PROSITE" id="PS50181"/>
    </source>
</evidence>
<dbReference type="InterPro" id="IPR036047">
    <property type="entry name" value="F-box-like_dom_sf"/>
</dbReference>
<protein>
    <recommendedName>
        <fullName evidence="1">F-box domain-containing protein</fullName>
    </recommendedName>
</protein>
<dbReference type="AlphaFoldDB" id="A0A9Q1CH27"/>
<dbReference type="Pfam" id="PF12937">
    <property type="entry name" value="F-box-like"/>
    <property type="match status" value="1"/>
</dbReference>
<dbReference type="OrthoDB" id="10257471at2759"/>
<gene>
    <name evidence="2" type="ORF">HOLleu_08156</name>
</gene>
<evidence type="ECO:0000313" key="2">
    <source>
        <dbReference type="EMBL" id="KAJ8045202.1"/>
    </source>
</evidence>
<dbReference type="PANTHER" id="PTHR38926">
    <property type="entry name" value="F-BOX DOMAIN CONTAINING PROTEIN, EXPRESSED"/>
    <property type="match status" value="1"/>
</dbReference>
<reference evidence="2" key="1">
    <citation type="submission" date="2021-10" db="EMBL/GenBank/DDBJ databases">
        <title>Tropical sea cucumber genome reveals ecological adaptation and Cuvierian tubules defense mechanism.</title>
        <authorList>
            <person name="Chen T."/>
        </authorList>
    </citation>
    <scope>NUCLEOTIDE SEQUENCE</scope>
    <source>
        <strain evidence="2">Nanhai2018</strain>
        <tissue evidence="2">Muscle</tissue>
    </source>
</reference>
<accession>A0A9Q1CH27</accession>
<sequence>MATSQDVSETLPEETSIGEVAVMAIPQSDDGLISSKCEGPCSINNLPRELMVRIFHYFEPIEDTLPLLACVSKKWHKLLLETPSLWRRLHVYPSRYEPRHYAIVCAIFITYGHHIQELVWESGTRICESIFYLIPSLSSLSVLNIPITWNRTVVETLSPLVHLEDVHINGGFELTDEDLALIGVQFPLLRRVALNSCWTVSQHGITSLMESLEFLEDCSIKINMGLPVENALSDHSMLQGSALVRNFGDLPRPEVVTTLLLNLVPVAMEELWSAVMNLPQLKKLTISNCEKLYGVRLRSLSLRKLTLRNVWSANFVSITAPSLRRLRIDCGMESCEHLEVCASKLKCLEVDGSGVLRLITVQSSRLTTVELRHCSDLSPPFFLNFLKDNPTIVNLLLGSIAAEEISLDATCCPRLQVLGIQPDFMSQVLSVRCPSLEHLHFAEDTDFTELESVLIIANHLQTVSLTGVLSLRCLHIQCDILETLEVNLQSNAILPLRSCVVHSHRVIRTAKFFDCSMEAFSISAPSVGILVLHRCLLQNYAMQMALMGCAFISHLSLEKCLSLTQIYLPPSVTIRFLNLYGCQRLRLVQTDLPTLPALNLGQCYKVDVMWNGKRVDLSTNANFPIIHPRSFIRWNHTEVPIPYQDKKQRL</sequence>
<comment type="caution">
    <text evidence="2">The sequence shown here is derived from an EMBL/GenBank/DDBJ whole genome shotgun (WGS) entry which is preliminary data.</text>
</comment>
<dbReference type="InterPro" id="IPR032675">
    <property type="entry name" value="LRR_dom_sf"/>
</dbReference>
<dbReference type="SUPFAM" id="SSF81383">
    <property type="entry name" value="F-box domain"/>
    <property type="match status" value="1"/>
</dbReference>
<dbReference type="Proteomes" id="UP001152320">
    <property type="component" value="Chromosome 3"/>
</dbReference>
<keyword evidence="3" id="KW-1185">Reference proteome</keyword>
<dbReference type="SUPFAM" id="SSF52047">
    <property type="entry name" value="RNI-like"/>
    <property type="match status" value="1"/>
</dbReference>
<dbReference type="EMBL" id="JAIZAY010000003">
    <property type="protein sequence ID" value="KAJ8045202.1"/>
    <property type="molecule type" value="Genomic_DNA"/>
</dbReference>
<dbReference type="InterPro" id="IPR001810">
    <property type="entry name" value="F-box_dom"/>
</dbReference>
<evidence type="ECO:0000313" key="3">
    <source>
        <dbReference type="Proteomes" id="UP001152320"/>
    </source>
</evidence>
<dbReference type="PANTHER" id="PTHR38926:SF5">
    <property type="entry name" value="F-BOX AND LEUCINE-RICH REPEAT PROTEIN 6"/>
    <property type="match status" value="1"/>
</dbReference>
<dbReference type="Gene3D" id="1.20.1280.50">
    <property type="match status" value="1"/>
</dbReference>
<proteinExistence type="predicted"/>
<organism evidence="2 3">
    <name type="scientific">Holothuria leucospilota</name>
    <name type="common">Black long sea cucumber</name>
    <name type="synonym">Mertensiothuria leucospilota</name>
    <dbReference type="NCBI Taxonomy" id="206669"/>
    <lineage>
        <taxon>Eukaryota</taxon>
        <taxon>Metazoa</taxon>
        <taxon>Echinodermata</taxon>
        <taxon>Eleutherozoa</taxon>
        <taxon>Echinozoa</taxon>
        <taxon>Holothuroidea</taxon>
        <taxon>Aspidochirotacea</taxon>
        <taxon>Aspidochirotida</taxon>
        <taxon>Holothuriidae</taxon>
        <taxon>Holothuria</taxon>
    </lineage>
</organism>
<name>A0A9Q1CH27_HOLLE</name>